<evidence type="ECO:0000256" key="2">
    <source>
        <dbReference type="ARBA" id="ARBA00022576"/>
    </source>
</evidence>
<dbReference type="InterPro" id="IPR005814">
    <property type="entry name" value="Aminotrans_3"/>
</dbReference>
<protein>
    <recommendedName>
        <fullName evidence="6">Aspartate aminotransferase family protein</fullName>
    </recommendedName>
</protein>
<evidence type="ECO:0008006" key="6">
    <source>
        <dbReference type="Google" id="ProtNLM"/>
    </source>
</evidence>
<dbReference type="Gene3D" id="3.40.640.10">
    <property type="entry name" value="Type I PLP-dependent aspartate aminotransferase-like (Major domain)"/>
    <property type="match status" value="1"/>
</dbReference>
<comment type="similarity">
    <text evidence="1">Belongs to the class-III pyridoxal-phosphate-dependent aminotransferase family.</text>
</comment>
<keyword evidence="3" id="KW-0808">Transferase</keyword>
<proteinExistence type="inferred from homology"/>
<gene>
    <name evidence="5" type="ORF">METZ01_LOCUS219665</name>
</gene>
<sequence>QQMAGDHMFMHAAQINDWRGNLRVYVKGDGVWVETLDGQRHLDAMAGLWYKSVGYGRTEIADAVYAQMTAIDSPPAGSSTIPQIELAGKVADLYPDHGARSFFVSGGSEAVETAVKMAKKYSQLNGKGGAFKVISRRYSYHGGTAMSVSLGRSPAADPMGPEMPGALHVTNWNSYRLPFDGDPIDVAVKCANEMEEVIIHQGPETVAAIIAEPVSAAFGIQIPPAEYWHRLREIADKYDVVLIADEVITGFGRLGEWFGPTNWGIQPDITTVAKAITSGYAPLGAAIATKKIADAFIGGPDETFRHLITFGGHPIASAAALANLRIFEREDLVGNSKRMGTYLYEQLHKLYNRKIVGDVRGGLGLLAAVELVADRDNKTAFPPGAGLAKKLPEMLFDRNIVSFRAGDVISICPPLCISKGEIDFIVSAIDGALEQLESDLGF</sequence>
<organism evidence="5">
    <name type="scientific">marine metagenome</name>
    <dbReference type="NCBI Taxonomy" id="408172"/>
    <lineage>
        <taxon>unclassified sequences</taxon>
        <taxon>metagenomes</taxon>
        <taxon>ecological metagenomes</taxon>
    </lineage>
</organism>
<dbReference type="SUPFAM" id="SSF53383">
    <property type="entry name" value="PLP-dependent transferases"/>
    <property type="match status" value="1"/>
</dbReference>
<dbReference type="EMBL" id="UINC01052004">
    <property type="protein sequence ID" value="SVB66811.1"/>
    <property type="molecule type" value="Genomic_DNA"/>
</dbReference>
<dbReference type="CDD" id="cd00610">
    <property type="entry name" value="OAT_like"/>
    <property type="match status" value="1"/>
</dbReference>
<dbReference type="PANTHER" id="PTHR43094:SF1">
    <property type="entry name" value="AMINOTRANSFERASE CLASS-III"/>
    <property type="match status" value="1"/>
</dbReference>
<accession>A0A382FY00</accession>
<name>A0A382FY00_9ZZZZ</name>
<dbReference type="PROSITE" id="PS00600">
    <property type="entry name" value="AA_TRANSFER_CLASS_3"/>
    <property type="match status" value="1"/>
</dbReference>
<dbReference type="GO" id="GO:0008483">
    <property type="term" value="F:transaminase activity"/>
    <property type="evidence" value="ECO:0007669"/>
    <property type="project" value="UniProtKB-KW"/>
</dbReference>
<dbReference type="FunFam" id="3.40.640.10:FF:000014">
    <property type="entry name" value="Adenosylmethionine-8-amino-7-oxononanoate aminotransferase, probable"/>
    <property type="match status" value="1"/>
</dbReference>
<dbReference type="InterPro" id="IPR049704">
    <property type="entry name" value="Aminotrans_3_PPA_site"/>
</dbReference>
<dbReference type="InterPro" id="IPR015422">
    <property type="entry name" value="PyrdxlP-dep_Trfase_small"/>
</dbReference>
<dbReference type="AlphaFoldDB" id="A0A382FY00"/>
<reference evidence="5" key="1">
    <citation type="submission" date="2018-05" db="EMBL/GenBank/DDBJ databases">
        <authorList>
            <person name="Lanie J.A."/>
            <person name="Ng W.-L."/>
            <person name="Kazmierczak K.M."/>
            <person name="Andrzejewski T.M."/>
            <person name="Davidsen T.M."/>
            <person name="Wayne K.J."/>
            <person name="Tettelin H."/>
            <person name="Glass J.I."/>
            <person name="Rusch D."/>
            <person name="Podicherti R."/>
            <person name="Tsui H.-C.T."/>
            <person name="Winkler M.E."/>
        </authorList>
    </citation>
    <scope>NUCLEOTIDE SEQUENCE</scope>
</reference>
<feature type="non-terminal residue" evidence="5">
    <location>
        <position position="1"/>
    </location>
</feature>
<dbReference type="PIRSF" id="PIRSF000521">
    <property type="entry name" value="Transaminase_4ab_Lys_Orn"/>
    <property type="match status" value="1"/>
</dbReference>
<dbReference type="GO" id="GO:0030170">
    <property type="term" value="F:pyridoxal phosphate binding"/>
    <property type="evidence" value="ECO:0007669"/>
    <property type="project" value="InterPro"/>
</dbReference>
<evidence type="ECO:0000313" key="5">
    <source>
        <dbReference type="EMBL" id="SVB66811.1"/>
    </source>
</evidence>
<dbReference type="PANTHER" id="PTHR43094">
    <property type="entry name" value="AMINOTRANSFERASE"/>
    <property type="match status" value="1"/>
</dbReference>
<keyword evidence="4" id="KW-0663">Pyridoxal phosphate</keyword>
<dbReference type="InterPro" id="IPR015424">
    <property type="entry name" value="PyrdxlP-dep_Trfase"/>
</dbReference>
<dbReference type="Gene3D" id="3.90.1150.10">
    <property type="entry name" value="Aspartate Aminotransferase, domain 1"/>
    <property type="match status" value="1"/>
</dbReference>
<evidence type="ECO:0000256" key="1">
    <source>
        <dbReference type="ARBA" id="ARBA00008954"/>
    </source>
</evidence>
<dbReference type="InterPro" id="IPR015421">
    <property type="entry name" value="PyrdxlP-dep_Trfase_major"/>
</dbReference>
<evidence type="ECO:0000256" key="4">
    <source>
        <dbReference type="ARBA" id="ARBA00022898"/>
    </source>
</evidence>
<dbReference type="Pfam" id="PF00202">
    <property type="entry name" value="Aminotran_3"/>
    <property type="match status" value="1"/>
</dbReference>
<evidence type="ECO:0000256" key="3">
    <source>
        <dbReference type="ARBA" id="ARBA00022679"/>
    </source>
</evidence>
<keyword evidence="2" id="KW-0032">Aminotransferase</keyword>